<keyword evidence="3" id="KW-1185">Reference proteome</keyword>
<dbReference type="Pfam" id="PF10966">
    <property type="entry name" value="DUF2768"/>
    <property type="match status" value="1"/>
</dbReference>
<keyword evidence="1" id="KW-1133">Transmembrane helix</keyword>
<dbReference type="AlphaFoldDB" id="A0A1I4M4I3"/>
<protein>
    <recommendedName>
        <fullName evidence="4">DUF2768 domain-containing protein</fullName>
    </recommendedName>
</protein>
<name>A0A1I4M4I3_9BACI</name>
<accession>A0A1I4M4I3</accession>
<evidence type="ECO:0008006" key="4">
    <source>
        <dbReference type="Google" id="ProtNLM"/>
    </source>
</evidence>
<gene>
    <name evidence="2" type="ORF">SAMN04488054_11036</name>
</gene>
<evidence type="ECO:0000313" key="2">
    <source>
        <dbReference type="EMBL" id="SFL98141.1"/>
    </source>
</evidence>
<proteinExistence type="predicted"/>
<dbReference type="STRING" id="266892.SAMN04488054_11036"/>
<dbReference type="Proteomes" id="UP000199668">
    <property type="component" value="Unassembled WGS sequence"/>
</dbReference>
<sequence length="64" mass="6968">MTALQSMWLAFFGIFLMFASAALSVLSHKLSGFLRFLVLAVSFIFLVTAGLIVFVTVVRGPLAE</sequence>
<reference evidence="2 3" key="1">
    <citation type="submission" date="2016-10" db="EMBL/GenBank/DDBJ databases">
        <authorList>
            <person name="de Groot N.N."/>
        </authorList>
    </citation>
    <scope>NUCLEOTIDE SEQUENCE [LARGE SCALE GENOMIC DNA]</scope>
    <source>
        <strain evidence="2 3">CGMCC 1.6134</strain>
    </source>
</reference>
<keyword evidence="1" id="KW-0472">Membrane</keyword>
<evidence type="ECO:0000256" key="1">
    <source>
        <dbReference type="SAM" id="Phobius"/>
    </source>
</evidence>
<dbReference type="RefSeq" id="WP_090926805.1">
    <property type="nucleotide sequence ID" value="NZ_FOTY01000010.1"/>
</dbReference>
<dbReference type="OrthoDB" id="2476435at2"/>
<dbReference type="InterPro" id="IPR020076">
    <property type="entry name" value="DUF2768"/>
</dbReference>
<feature type="transmembrane region" description="Helical" evidence="1">
    <location>
        <begin position="33"/>
        <end position="58"/>
    </location>
</feature>
<keyword evidence="1" id="KW-0812">Transmembrane</keyword>
<evidence type="ECO:0000313" key="3">
    <source>
        <dbReference type="Proteomes" id="UP000199668"/>
    </source>
</evidence>
<feature type="transmembrane region" description="Helical" evidence="1">
    <location>
        <begin position="6"/>
        <end position="26"/>
    </location>
</feature>
<dbReference type="EMBL" id="FOTY01000010">
    <property type="protein sequence ID" value="SFL98141.1"/>
    <property type="molecule type" value="Genomic_DNA"/>
</dbReference>
<organism evidence="2 3">
    <name type="scientific">Salibacterium qingdaonense</name>
    <dbReference type="NCBI Taxonomy" id="266892"/>
    <lineage>
        <taxon>Bacteria</taxon>
        <taxon>Bacillati</taxon>
        <taxon>Bacillota</taxon>
        <taxon>Bacilli</taxon>
        <taxon>Bacillales</taxon>
        <taxon>Bacillaceae</taxon>
    </lineage>
</organism>